<feature type="region of interest" description="Disordered" evidence="1">
    <location>
        <begin position="9"/>
        <end position="32"/>
    </location>
</feature>
<keyword evidence="4" id="KW-1185">Reference proteome</keyword>
<organism evidence="3 4">
    <name type="scientific">Novispirillum itersonii</name>
    <name type="common">Aquaspirillum itersonii</name>
    <dbReference type="NCBI Taxonomy" id="189"/>
    <lineage>
        <taxon>Bacteria</taxon>
        <taxon>Pseudomonadati</taxon>
        <taxon>Pseudomonadota</taxon>
        <taxon>Alphaproteobacteria</taxon>
        <taxon>Rhodospirillales</taxon>
        <taxon>Novispirillaceae</taxon>
        <taxon>Novispirillum</taxon>
    </lineage>
</organism>
<dbReference type="EMBL" id="JACIIX010000001">
    <property type="protein sequence ID" value="MBB6209000.1"/>
    <property type="molecule type" value="Genomic_DNA"/>
</dbReference>
<comment type="caution">
    <text evidence="3">The sequence shown here is derived from an EMBL/GenBank/DDBJ whole genome shotgun (WGS) entry which is preliminary data.</text>
</comment>
<dbReference type="InterPro" id="IPR002881">
    <property type="entry name" value="DUF58"/>
</dbReference>
<dbReference type="PANTHER" id="PTHR33608">
    <property type="entry name" value="BLL2464 PROTEIN"/>
    <property type="match status" value="1"/>
</dbReference>
<gene>
    <name evidence="3" type="ORF">FHS48_000381</name>
</gene>
<dbReference type="RefSeq" id="WP_184260725.1">
    <property type="nucleotide sequence ID" value="NZ_JACIIX010000001.1"/>
</dbReference>
<dbReference type="Proteomes" id="UP000544872">
    <property type="component" value="Unassembled WGS sequence"/>
</dbReference>
<evidence type="ECO:0000256" key="1">
    <source>
        <dbReference type="SAM" id="MobiDB-lite"/>
    </source>
</evidence>
<protein>
    <submittedName>
        <fullName evidence="3">Uncharacterized protein (DUF58 family)</fullName>
    </submittedName>
</protein>
<dbReference type="PANTHER" id="PTHR33608:SF6">
    <property type="entry name" value="BLL2464 PROTEIN"/>
    <property type="match status" value="1"/>
</dbReference>
<dbReference type="Pfam" id="PF01882">
    <property type="entry name" value="DUF58"/>
    <property type="match status" value="1"/>
</dbReference>
<feature type="domain" description="DUF58" evidence="2">
    <location>
        <begin position="88"/>
        <end position="293"/>
    </location>
</feature>
<dbReference type="AlphaFoldDB" id="A0A7W9ZD13"/>
<evidence type="ECO:0000313" key="4">
    <source>
        <dbReference type="Proteomes" id="UP000544872"/>
    </source>
</evidence>
<reference evidence="3 4" key="1">
    <citation type="submission" date="2020-08" db="EMBL/GenBank/DDBJ databases">
        <title>Genomic Encyclopedia of Type Strains, Phase IV (KMG-IV): sequencing the most valuable type-strain genomes for metagenomic binning, comparative biology and taxonomic classification.</title>
        <authorList>
            <person name="Goeker M."/>
        </authorList>
    </citation>
    <scope>NUCLEOTIDE SEQUENCE [LARGE SCALE GENOMIC DNA]</scope>
    <source>
        <strain evidence="3 4">DSM 11590</strain>
    </source>
</reference>
<accession>A0A7W9ZD13</accession>
<proteinExistence type="predicted"/>
<name>A0A7W9ZD13_NOVIT</name>
<evidence type="ECO:0000313" key="3">
    <source>
        <dbReference type="EMBL" id="MBB6209000.1"/>
    </source>
</evidence>
<sequence length="337" mass="36614">MSGPLHRLLSALRGPEPDHPPAVAGPAGLRPHAPASAAASAVRLAARAEALSGALPPLLTDALRLAETVAAGLHGRHRTGTGEDFWQFRPYDRGDPVALIDWRQSARRQHAYIRQREWTVAQTITLWCGGHEGMRWRSAAALPEKIDHARLLTLALAALLLRGGERVHLLTEDGDLPPADTGRAALHTMASRLCHPAAGGDLPPGRDLPRHGRAVLISDFLTPPDRLEPVLRRMAAADIRGHLIQILDPAEETFPFEGRIRFRAPGPAAAQDWVVPRCEDLRDDYRHRLSLHRDALAALCRSTGWQLSAHRTDHPLPATLLGLYQALSGGSGREGTA</sequence>
<evidence type="ECO:0000259" key="2">
    <source>
        <dbReference type="Pfam" id="PF01882"/>
    </source>
</evidence>